<evidence type="ECO:0000256" key="5">
    <source>
        <dbReference type="ARBA" id="ARBA00023136"/>
    </source>
</evidence>
<dbReference type="Gene3D" id="3.40.50.1000">
    <property type="entry name" value="HAD superfamily/HAD-like"/>
    <property type="match status" value="1"/>
</dbReference>
<evidence type="ECO:0000256" key="4">
    <source>
        <dbReference type="ARBA" id="ARBA00022989"/>
    </source>
</evidence>
<comment type="similarity">
    <text evidence="1 10">Belongs to the cation transport ATPase (P-type) (TC 3.A.3) family. Type IV subfamily.</text>
</comment>
<evidence type="ECO:0000256" key="1">
    <source>
        <dbReference type="ARBA" id="ARBA00008109"/>
    </source>
</evidence>
<dbReference type="SUPFAM" id="SSF81665">
    <property type="entry name" value="Calcium ATPase, transmembrane domain M"/>
    <property type="match status" value="1"/>
</dbReference>
<feature type="binding site" evidence="9">
    <location>
        <position position="693"/>
    </location>
    <ligand>
        <name>Mg(2+)</name>
        <dbReference type="ChEBI" id="CHEBI:18420"/>
    </ligand>
</feature>
<feature type="active site" description="4-aspartylphosphate intermediate" evidence="7">
    <location>
        <position position="317"/>
    </location>
</feature>
<feature type="binding site" evidence="8">
    <location>
        <position position="579"/>
    </location>
    <ligand>
        <name>ATP</name>
        <dbReference type="ChEBI" id="CHEBI:30616"/>
    </ligand>
</feature>
<protein>
    <recommendedName>
        <fullName evidence="10">Phospholipid-transporting ATPase</fullName>
        <ecNumber evidence="10">7.6.2.1</ecNumber>
    </recommendedName>
</protein>
<evidence type="ECO:0000256" key="3">
    <source>
        <dbReference type="ARBA" id="ARBA00022967"/>
    </source>
</evidence>
<dbReference type="GO" id="GO:0045332">
    <property type="term" value="P:phospholipid translocation"/>
    <property type="evidence" value="ECO:0007669"/>
    <property type="project" value="TreeGrafter"/>
</dbReference>
<feature type="binding site" evidence="8">
    <location>
        <position position="318"/>
    </location>
    <ligand>
        <name>ATP</name>
        <dbReference type="ChEBI" id="CHEBI:30616"/>
    </ligand>
</feature>
<dbReference type="GO" id="GO:0000287">
    <property type="term" value="F:magnesium ion binding"/>
    <property type="evidence" value="ECO:0007669"/>
    <property type="project" value="UniProtKB-UniRule"/>
</dbReference>
<comment type="catalytic activity">
    <reaction evidence="6 10">
        <text>ATP + H2O + phospholipidSide 1 = ADP + phosphate + phospholipidSide 2.</text>
        <dbReference type="EC" id="7.6.2.1"/>
    </reaction>
</comment>
<dbReference type="GO" id="GO:0005802">
    <property type="term" value="C:trans-Golgi network"/>
    <property type="evidence" value="ECO:0007669"/>
    <property type="project" value="TreeGrafter"/>
</dbReference>
<feature type="binding site" evidence="9">
    <location>
        <position position="317"/>
    </location>
    <ligand>
        <name>Mg(2+)</name>
        <dbReference type="ChEBI" id="CHEBI:18420"/>
    </ligand>
</feature>
<feature type="transmembrane region" description="Helical" evidence="10">
    <location>
        <begin position="206"/>
        <end position="228"/>
    </location>
</feature>
<feature type="transmembrane region" description="Helical" evidence="10">
    <location>
        <begin position="169"/>
        <end position="186"/>
    </location>
</feature>
<dbReference type="EMBL" id="UZAH01025742">
    <property type="protein sequence ID" value="VDO69688.1"/>
    <property type="molecule type" value="Genomic_DNA"/>
</dbReference>
<dbReference type="GO" id="GO:0005524">
    <property type="term" value="F:ATP binding"/>
    <property type="evidence" value="ECO:0007669"/>
    <property type="project" value="UniProtKB-UniRule"/>
</dbReference>
<proteinExistence type="inferred from homology"/>
<dbReference type="PROSITE" id="PS00154">
    <property type="entry name" value="ATPASE_E1_E2"/>
    <property type="match status" value="1"/>
</dbReference>
<dbReference type="GO" id="GO:0016887">
    <property type="term" value="F:ATP hydrolysis activity"/>
    <property type="evidence" value="ECO:0007669"/>
    <property type="project" value="InterPro"/>
</dbReference>
<dbReference type="InterPro" id="IPR001757">
    <property type="entry name" value="P_typ_ATPase"/>
</dbReference>
<evidence type="ECO:0000313" key="13">
    <source>
        <dbReference type="WBParaSite" id="HPBE_0000678901-mRNA-1"/>
    </source>
</evidence>
<evidence type="ECO:0000256" key="2">
    <source>
        <dbReference type="ARBA" id="ARBA00022692"/>
    </source>
</evidence>
<dbReference type="PANTHER" id="PTHR24092">
    <property type="entry name" value="PROBABLE PHOSPHOLIPID-TRANSPORTING ATPASE"/>
    <property type="match status" value="1"/>
</dbReference>
<feature type="binding site" evidence="8">
    <location>
        <position position="667"/>
    </location>
    <ligand>
        <name>ATP</name>
        <dbReference type="ChEBI" id="CHEBI:30616"/>
    </ligand>
</feature>
<keyword evidence="5 10" id="KW-0472">Membrane</keyword>
<evidence type="ECO:0000256" key="6">
    <source>
        <dbReference type="ARBA" id="ARBA00034036"/>
    </source>
</evidence>
<keyword evidence="12" id="KW-1185">Reference proteome</keyword>
<feature type="binding site" evidence="8">
    <location>
        <position position="463"/>
    </location>
    <ligand>
        <name>ATP</name>
        <dbReference type="ChEBI" id="CHEBI:30616"/>
    </ligand>
</feature>
<evidence type="ECO:0000256" key="10">
    <source>
        <dbReference type="RuleBase" id="RU362033"/>
    </source>
</evidence>
<dbReference type="NCBIfam" id="TIGR01652">
    <property type="entry name" value="ATPase-Plipid"/>
    <property type="match status" value="1"/>
</dbReference>
<dbReference type="Pfam" id="PF13246">
    <property type="entry name" value="Cation_ATPase"/>
    <property type="match status" value="1"/>
</dbReference>
<organism evidence="11">
    <name type="scientific">Heligmosomoides polygyrus</name>
    <name type="common">Parasitic roundworm</name>
    <dbReference type="NCBI Taxonomy" id="6339"/>
    <lineage>
        <taxon>Eukaryota</taxon>
        <taxon>Metazoa</taxon>
        <taxon>Ecdysozoa</taxon>
        <taxon>Nematoda</taxon>
        <taxon>Chromadorea</taxon>
        <taxon>Rhabditida</taxon>
        <taxon>Rhabditina</taxon>
        <taxon>Rhabditomorpha</taxon>
        <taxon>Strongyloidea</taxon>
        <taxon>Heligmosomidae</taxon>
        <taxon>Heligmosomoides</taxon>
    </lineage>
</organism>
<dbReference type="InterPro" id="IPR023299">
    <property type="entry name" value="ATPase_P-typ_cyto_dom_N"/>
</dbReference>
<dbReference type="NCBIfam" id="TIGR01494">
    <property type="entry name" value="ATPase_P-type"/>
    <property type="match status" value="1"/>
</dbReference>
<dbReference type="InterPro" id="IPR008250">
    <property type="entry name" value="ATPase_P-typ_transduc_dom_A_sf"/>
</dbReference>
<feature type="binding site" evidence="8">
    <location>
        <position position="696"/>
    </location>
    <ligand>
        <name>ATP</name>
        <dbReference type="ChEBI" id="CHEBI:30616"/>
    </ligand>
</feature>
<dbReference type="InterPro" id="IPR018303">
    <property type="entry name" value="ATPase_P-typ_P_site"/>
</dbReference>
<feature type="binding site" evidence="9">
    <location>
        <position position="697"/>
    </location>
    <ligand>
        <name>Mg(2+)</name>
        <dbReference type="ChEBI" id="CHEBI:18420"/>
    </ligand>
</feature>
<dbReference type="PRINTS" id="PR00119">
    <property type="entry name" value="CATATPASE"/>
</dbReference>
<keyword evidence="8 10" id="KW-0067">ATP-binding</keyword>
<feature type="binding site" evidence="9">
    <location>
        <position position="319"/>
    </location>
    <ligand>
        <name>Mg(2+)</name>
        <dbReference type="ChEBI" id="CHEBI:18420"/>
    </ligand>
</feature>
<dbReference type="InterPro" id="IPR023298">
    <property type="entry name" value="ATPase_P-typ_TM_dom_sf"/>
</dbReference>
<feature type="binding site" evidence="8">
    <location>
        <position position="577"/>
    </location>
    <ligand>
        <name>ATP</name>
        <dbReference type="ChEBI" id="CHEBI:30616"/>
    </ligand>
</feature>
<dbReference type="InterPro" id="IPR036412">
    <property type="entry name" value="HAD-like_sf"/>
</dbReference>
<dbReference type="OrthoDB" id="377733at2759"/>
<dbReference type="InterPro" id="IPR006539">
    <property type="entry name" value="P-type_ATPase_IV"/>
</dbReference>
<keyword evidence="9" id="KW-0479">Metal-binding</keyword>
<dbReference type="InterPro" id="IPR044492">
    <property type="entry name" value="P_typ_ATPase_HD_dom"/>
</dbReference>
<dbReference type="AlphaFoldDB" id="A0A3P8AZ87"/>
<dbReference type="PANTHER" id="PTHR24092:SF150">
    <property type="entry name" value="PHOSPHOLIPID-TRANSPORTING ATPASE"/>
    <property type="match status" value="1"/>
</dbReference>
<dbReference type="EC" id="7.6.2.1" evidence="10"/>
<dbReference type="WBParaSite" id="HPBE_0000678901-mRNA-1">
    <property type="protein sequence ID" value="HPBE_0000678901-mRNA-1"/>
    <property type="gene ID" value="HPBE_0000678901"/>
</dbReference>
<evidence type="ECO:0000313" key="12">
    <source>
        <dbReference type="Proteomes" id="UP000050761"/>
    </source>
</evidence>
<gene>
    <name evidence="11" type="ORF">HPBE_LOCUS6790</name>
</gene>
<evidence type="ECO:0000313" key="11">
    <source>
        <dbReference type="EMBL" id="VDO69688.1"/>
    </source>
</evidence>
<feature type="binding site" evidence="8">
    <location>
        <position position="399"/>
    </location>
    <ligand>
        <name>ATP</name>
        <dbReference type="ChEBI" id="CHEBI:30616"/>
    </ligand>
</feature>
<feature type="binding site" evidence="8">
    <location>
        <position position="697"/>
    </location>
    <ligand>
        <name>ATP</name>
        <dbReference type="ChEBI" id="CHEBI:30616"/>
    </ligand>
</feature>
<dbReference type="Gene3D" id="3.40.1110.10">
    <property type="entry name" value="Calcium-transporting ATPase, cytoplasmic domain N"/>
    <property type="match status" value="1"/>
</dbReference>
<dbReference type="GO" id="GO:0005886">
    <property type="term" value="C:plasma membrane"/>
    <property type="evidence" value="ECO:0007669"/>
    <property type="project" value="TreeGrafter"/>
</dbReference>
<keyword evidence="9 10" id="KW-0460">Magnesium</keyword>
<dbReference type="GO" id="GO:0140326">
    <property type="term" value="F:ATPase-coupled intramembrane lipid transporter activity"/>
    <property type="evidence" value="ECO:0007669"/>
    <property type="project" value="UniProtKB-EC"/>
</dbReference>
<evidence type="ECO:0000256" key="7">
    <source>
        <dbReference type="PIRSR" id="PIRSR606539-1"/>
    </source>
</evidence>
<comment type="caution">
    <text evidence="10">Lacks conserved residue(s) required for the propagation of feature annotation.</text>
</comment>
<dbReference type="SUPFAM" id="SSF56784">
    <property type="entry name" value="HAD-like"/>
    <property type="match status" value="1"/>
</dbReference>
<name>A0A3P8AZ87_HELPZ</name>
<comment type="subcellular location">
    <subcellularLocation>
        <location evidence="10">Membrane</location>
        <topology evidence="10">Multi-pass membrane protein</topology>
    </subcellularLocation>
</comment>
<dbReference type="SFLD" id="SFLDS00003">
    <property type="entry name" value="Haloacid_Dehalogenase"/>
    <property type="match status" value="1"/>
</dbReference>
<reference evidence="13" key="2">
    <citation type="submission" date="2019-09" db="UniProtKB">
        <authorList>
            <consortium name="WormBaseParasite"/>
        </authorList>
    </citation>
    <scope>IDENTIFICATION</scope>
</reference>
<dbReference type="Gene3D" id="2.70.150.10">
    <property type="entry name" value="Calcium-transporting ATPase, cytoplasmic transduction domain A"/>
    <property type="match status" value="1"/>
</dbReference>
<reference evidence="11 12" key="1">
    <citation type="submission" date="2018-11" db="EMBL/GenBank/DDBJ databases">
        <authorList>
            <consortium name="Pathogen Informatics"/>
        </authorList>
    </citation>
    <scope>NUCLEOTIDE SEQUENCE [LARGE SCALE GENOMIC DNA]</scope>
</reference>
<keyword evidence="8 10" id="KW-0547">Nucleotide-binding</keyword>
<evidence type="ECO:0000256" key="9">
    <source>
        <dbReference type="PIRSR" id="PIRSR606539-3"/>
    </source>
</evidence>
<feature type="binding site" evidence="8">
    <location>
        <position position="578"/>
    </location>
    <ligand>
        <name>ATP</name>
        <dbReference type="ChEBI" id="CHEBI:30616"/>
    </ligand>
</feature>
<keyword evidence="3 10" id="KW-1278">Translocase</keyword>
<dbReference type="FunFam" id="3.40.50.1000:FF:000190">
    <property type="entry name" value="Phospholipid-transporting ATPase"/>
    <property type="match status" value="1"/>
</dbReference>
<feature type="binding site" evidence="8">
    <location>
        <position position="317"/>
    </location>
    <ligand>
        <name>ATP</name>
        <dbReference type="ChEBI" id="CHEBI:30616"/>
    </ligand>
</feature>
<evidence type="ECO:0000256" key="8">
    <source>
        <dbReference type="PIRSR" id="PIRSR606539-2"/>
    </source>
</evidence>
<comment type="cofactor">
    <cofactor evidence="9">
        <name>Mg(2+)</name>
        <dbReference type="ChEBI" id="CHEBI:18420"/>
    </cofactor>
</comment>
<accession>A0A3P8AZ87</accession>
<feature type="binding site" evidence="8">
    <location>
        <position position="440"/>
    </location>
    <ligand>
        <name>ATP</name>
        <dbReference type="ChEBI" id="CHEBI:30616"/>
    </ligand>
</feature>
<dbReference type="SFLD" id="SFLDG00002">
    <property type="entry name" value="C1.7:_P-type_atpase_like"/>
    <property type="match status" value="1"/>
</dbReference>
<feature type="binding site" evidence="8">
    <location>
        <position position="319"/>
    </location>
    <ligand>
        <name>ATP</name>
        <dbReference type="ChEBI" id="CHEBI:30616"/>
    </ligand>
</feature>
<dbReference type="InterPro" id="IPR023214">
    <property type="entry name" value="HAD_sf"/>
</dbReference>
<dbReference type="Proteomes" id="UP000050761">
    <property type="component" value="Unassembled WGS sequence"/>
</dbReference>
<dbReference type="SFLD" id="SFLDF00027">
    <property type="entry name" value="p-type_atpase"/>
    <property type="match status" value="1"/>
</dbReference>
<dbReference type="SUPFAM" id="SSF81653">
    <property type="entry name" value="Calcium ATPase, transduction domain A"/>
    <property type="match status" value="1"/>
</dbReference>
<feature type="binding site" evidence="8">
    <location>
        <position position="497"/>
    </location>
    <ligand>
        <name>ATP</name>
        <dbReference type="ChEBI" id="CHEBI:30616"/>
    </ligand>
</feature>
<sequence>MISLTFILYCSSYIPTLEEEEIRPSSEFIPYIHIRGEKLDTSFLARGSLALAQSSYLRKSFNLQVRVGDLVRVDRDQLFPADLLLLSSSEPQGTCYIETSNLDGETNLKVKQALPAAASLSSPHELVKCRMVIECEPPNRHVDEFSGNIDIHTGIDQLLLRGARLKNTAWIFGAVVYTGCDSKLLMNAKKAPLKNCTVDKKTNTRILFLFIILVTISVLSAIGSQLWLREHLPSHWYISFLGKERVTFLWQTLTFFILYNNLIPISLQVTMEIVRFFQANYINIDQEMYDKKSGSSSVARTSNLNEELGLVKYVMSDKTGTLTQNVMTFKQISVAGKIFGDSRLSEFSDERLLEEYKALPRTRNREDIGEILTMMAVCHTVVPEKADGKVTYQYSSPDEGALVRGAAAQGFVLNSRTPHYMVLSIFEEEKMFEILDVIDFTSERKRMSVILRDSSNRIKLYTKGADTVIMERLTCESDGAAELCEQHLEQFASHGYRTLCFAMRELEEEEYTEWSKGYHEAGVLITGRQEALAEEAEKIEIELRLVGATAIEDKLQEYVPETIRVLTAAGIRVWMLTGDKRETALNIAYSCELCDSTTEILFVDEDTFEDTYTRLVQLNCQSELFAKEGRNFVTVIDGKSLVHAMVGECRPYFGDLALRCRAVVCCRMCPMQKAEVVEMVQAVGNHIVLAVGDGANDVAMIQAANVGVGISGEEGLQAASASDYAIPRFHFLRRLLLIWSTFRFRLDSLHGNDTNLTERMASIPKDFEARQLEVNEDERLEVVENQKKVGNSKMN</sequence>
<keyword evidence="2 10" id="KW-0812">Transmembrane</keyword>
<feature type="binding site" evidence="8">
    <location>
        <position position="673"/>
    </location>
    <ligand>
        <name>ATP</name>
        <dbReference type="ChEBI" id="CHEBI:30616"/>
    </ligand>
</feature>
<dbReference type="SUPFAM" id="SSF81660">
    <property type="entry name" value="Metal cation-transporting ATPase, ATP-binding domain N"/>
    <property type="match status" value="1"/>
</dbReference>
<keyword evidence="4 10" id="KW-1133">Transmembrane helix</keyword>